<keyword evidence="1 3" id="KW-0732">Signal</keyword>
<organism evidence="5">
    <name type="scientific">Davidia involucrata</name>
    <name type="common">Dove tree</name>
    <dbReference type="NCBI Taxonomy" id="16924"/>
    <lineage>
        <taxon>Eukaryota</taxon>
        <taxon>Viridiplantae</taxon>
        <taxon>Streptophyta</taxon>
        <taxon>Embryophyta</taxon>
        <taxon>Tracheophyta</taxon>
        <taxon>Spermatophyta</taxon>
        <taxon>Magnoliopsida</taxon>
        <taxon>eudicotyledons</taxon>
        <taxon>Gunneridae</taxon>
        <taxon>Pentapetalae</taxon>
        <taxon>asterids</taxon>
        <taxon>Cornales</taxon>
        <taxon>Nyssaceae</taxon>
        <taxon>Davidia</taxon>
    </lineage>
</organism>
<feature type="transmembrane region" description="Helical" evidence="2">
    <location>
        <begin position="126"/>
        <end position="143"/>
    </location>
</feature>
<keyword evidence="2" id="KW-1133">Transmembrane helix</keyword>
<evidence type="ECO:0000259" key="4">
    <source>
        <dbReference type="SMART" id="SM00768"/>
    </source>
</evidence>
<keyword evidence="2" id="KW-0472">Membrane</keyword>
<feature type="chain" id="PRO_5023017859" evidence="3">
    <location>
        <begin position="20"/>
        <end position="144"/>
    </location>
</feature>
<protein>
    <submittedName>
        <fullName evidence="5">Putative PLASMODESMATA CALLOSE-BINDING PROTEIN 3</fullName>
    </submittedName>
</protein>
<accession>A0A5B7BF38</accession>
<sequence length="144" mass="14087">MAGLVFVVLLLAIAGHSSGATWCVCKEGNDAALQKTLDYACGAGSGTATATASDPSSTGCVYPSSASSAITTPSTTTTATPIGGSPYGTTPSTGVLGGVGNGLGPSGGVGINTDTSHGGLKLQKTSLFSFLMTLLFSGFMLLWG</sequence>
<dbReference type="InterPro" id="IPR012946">
    <property type="entry name" value="X8"/>
</dbReference>
<reference evidence="5" key="1">
    <citation type="submission" date="2019-08" db="EMBL/GenBank/DDBJ databases">
        <title>Reference gene set and small RNA set construction with multiple tissues from Davidia involucrata Baill.</title>
        <authorList>
            <person name="Yang H."/>
            <person name="Zhou C."/>
            <person name="Li G."/>
            <person name="Wang J."/>
            <person name="Gao P."/>
            <person name="Wang M."/>
            <person name="Wang R."/>
            <person name="Zhao Y."/>
        </authorList>
    </citation>
    <scope>NUCLEOTIDE SEQUENCE</scope>
    <source>
        <tissue evidence="5">Mixed with DoveR01_LX</tissue>
    </source>
</reference>
<dbReference type="EMBL" id="GHES01036943">
    <property type="protein sequence ID" value="MPA67502.1"/>
    <property type="molecule type" value="Transcribed_RNA"/>
</dbReference>
<gene>
    <name evidence="5" type="ORF">Din_036943</name>
</gene>
<feature type="domain" description="X8" evidence="4">
    <location>
        <begin position="21"/>
        <end position="62"/>
    </location>
</feature>
<name>A0A5B7BF38_DAVIN</name>
<evidence type="ECO:0000256" key="2">
    <source>
        <dbReference type="SAM" id="Phobius"/>
    </source>
</evidence>
<dbReference type="SMART" id="SM00768">
    <property type="entry name" value="X8"/>
    <property type="match status" value="1"/>
</dbReference>
<evidence type="ECO:0000256" key="1">
    <source>
        <dbReference type="ARBA" id="ARBA00022729"/>
    </source>
</evidence>
<evidence type="ECO:0000256" key="3">
    <source>
        <dbReference type="SAM" id="SignalP"/>
    </source>
</evidence>
<evidence type="ECO:0000313" key="5">
    <source>
        <dbReference type="EMBL" id="MPA67502.1"/>
    </source>
</evidence>
<proteinExistence type="predicted"/>
<dbReference type="AlphaFoldDB" id="A0A5B7BF38"/>
<keyword evidence="2" id="KW-0812">Transmembrane</keyword>
<feature type="signal peptide" evidence="3">
    <location>
        <begin position="1"/>
        <end position="19"/>
    </location>
</feature>